<keyword evidence="2" id="KW-1185">Reference proteome</keyword>
<dbReference type="EMBL" id="JAPQFJ010000003">
    <property type="protein sequence ID" value="MCY6957943.1"/>
    <property type="molecule type" value="Genomic_DNA"/>
</dbReference>
<gene>
    <name evidence="1" type="ORF">OW729_04910</name>
</gene>
<evidence type="ECO:0000313" key="1">
    <source>
        <dbReference type="EMBL" id="MCY6957943.1"/>
    </source>
</evidence>
<comment type="caution">
    <text evidence="1">The sequence shown here is derived from an EMBL/GenBank/DDBJ whole genome shotgun (WGS) entry which is preliminary data.</text>
</comment>
<dbReference type="RefSeq" id="WP_268060342.1">
    <property type="nucleotide sequence ID" value="NZ_JAPQFJ010000003.1"/>
</dbReference>
<evidence type="ECO:0000313" key="2">
    <source>
        <dbReference type="Proteomes" id="UP001144612"/>
    </source>
</evidence>
<sequence length="48" mass="5428">MKILIMSCSNKNLWYSNKIGKTYEVKKQLNSSYLTKDGGVSKEDATIV</sequence>
<reference evidence="1" key="1">
    <citation type="submission" date="2022-12" db="EMBL/GenBank/DDBJ databases">
        <title>Clostridium sp. nov., isolated from industrial wastewater.</title>
        <authorList>
            <person name="Jiayan W."/>
        </authorList>
    </citation>
    <scope>NUCLEOTIDE SEQUENCE</scope>
    <source>
        <strain evidence="1">ZC22-4</strain>
    </source>
</reference>
<proteinExistence type="predicted"/>
<organism evidence="1 2">
    <name type="scientific">Clostridium brassicae</name>
    <dbReference type="NCBI Taxonomy" id="2999072"/>
    <lineage>
        <taxon>Bacteria</taxon>
        <taxon>Bacillati</taxon>
        <taxon>Bacillota</taxon>
        <taxon>Clostridia</taxon>
        <taxon>Eubacteriales</taxon>
        <taxon>Clostridiaceae</taxon>
        <taxon>Clostridium</taxon>
    </lineage>
</organism>
<accession>A0ABT4D6M9</accession>
<protein>
    <submittedName>
        <fullName evidence="1">Uncharacterized protein</fullName>
    </submittedName>
</protein>
<name>A0ABT4D6M9_9CLOT</name>
<dbReference type="Proteomes" id="UP001144612">
    <property type="component" value="Unassembled WGS sequence"/>
</dbReference>